<keyword evidence="1" id="KW-0597">Phosphoprotein</keyword>
<feature type="binding site" evidence="3">
    <location>
        <position position="347"/>
    </location>
    <ligand>
        <name>Zn(2+)</name>
        <dbReference type="ChEBI" id="CHEBI:29105"/>
        <label>2</label>
    </ligand>
</feature>
<dbReference type="Gene3D" id="3.40.720.10">
    <property type="entry name" value="Alkaline Phosphatase, subunit A"/>
    <property type="match status" value="1"/>
</dbReference>
<evidence type="ECO:0000256" key="5">
    <source>
        <dbReference type="SAM" id="MobiDB-lite"/>
    </source>
</evidence>
<keyword evidence="7" id="KW-1185">Reference proteome</keyword>
<comment type="cofactor">
    <cofactor evidence="3">
        <name>Mg(2+)</name>
        <dbReference type="ChEBI" id="CHEBI:18420"/>
    </cofactor>
    <text evidence="3">Binds 1 Mg(2+) ion.</text>
</comment>
<evidence type="ECO:0000313" key="7">
    <source>
        <dbReference type="Proteomes" id="UP000199416"/>
    </source>
</evidence>
<comment type="cofactor">
    <cofactor evidence="3">
        <name>Zn(2+)</name>
        <dbReference type="ChEBI" id="CHEBI:29105"/>
    </cofactor>
    <text evidence="3">Binds 2 Zn(2+) ions.</text>
</comment>
<evidence type="ECO:0000313" key="6">
    <source>
        <dbReference type="EMBL" id="SDC23985.1"/>
    </source>
</evidence>
<evidence type="ECO:0000256" key="3">
    <source>
        <dbReference type="PIRSR" id="PIRSR601952-2"/>
    </source>
</evidence>
<dbReference type="InterPro" id="IPR017850">
    <property type="entry name" value="Alkaline_phosphatase_core_sf"/>
</dbReference>
<comment type="similarity">
    <text evidence="4">Belongs to the alkaline phosphatase family.</text>
</comment>
<gene>
    <name evidence="6" type="ORF">SAMN05660690_1038</name>
</gene>
<dbReference type="STRING" id="1190417.SAMN05660690_1038"/>
<feature type="region of interest" description="Disordered" evidence="5">
    <location>
        <begin position="192"/>
        <end position="216"/>
    </location>
</feature>
<name>A0A1G6K016_9ACTN</name>
<dbReference type="Pfam" id="PF00245">
    <property type="entry name" value="Alk_phosphatase"/>
    <property type="match status" value="1"/>
</dbReference>
<feature type="binding site" evidence="3">
    <location>
        <position position="348"/>
    </location>
    <ligand>
        <name>Zn(2+)</name>
        <dbReference type="ChEBI" id="CHEBI:29105"/>
        <label>2</label>
    </ligand>
</feature>
<feature type="binding site" evidence="3">
    <location>
        <position position="157"/>
    </location>
    <ligand>
        <name>Mg(2+)</name>
        <dbReference type="ChEBI" id="CHEBI:18420"/>
    </ligand>
</feature>
<keyword evidence="3" id="KW-0479">Metal-binding</keyword>
<sequence length="444" mass="46147">MSESRTGRRWRTAGLVAVAGGTLALLPLTGALAGAEDPGGDGGQGSGHPRSVIFVNGDGMGPAHREAARLDQEGFDGQLAMDELPVAGLQTTDARDPEDTVTDSAAAASAWATGVKTYNGAISVDVDGEPLPTLGQQAEEAGLAGGIVTTAQVTDATPAAFFATSTDRAAQDDIARQYLEVSRPEVILGGGEDWWLPAGDEGTYPPRAGDEEDPEVSRSTQGDLVAQAQAQGYQYVSTAEEFAAADSGLLLGLFANEEMFQQRPEGEGDEFDPVVSLADMTTTALDVLSQDEDGFFLVVEEEGVDEMSHDNNGTRMLEAMRSLEAAVDVARAYVAEHPDTLLIVTGDHECGGLTIEDVDAEDESGPGGTLPQETAVEGETVSGEDGPFTVAGTDGAHDFALDWTTTAHTGVPTVVTADGPGSEELVGYYPNTHLHDVMSGVLFG</sequence>
<evidence type="ECO:0000256" key="4">
    <source>
        <dbReference type="RuleBase" id="RU003946"/>
    </source>
</evidence>
<dbReference type="RefSeq" id="WP_091363680.1">
    <property type="nucleotide sequence ID" value="NZ_FMZF01000001.1"/>
</dbReference>
<proteinExistence type="inferred from homology"/>
<feature type="active site" description="Phosphoserine intermediate" evidence="2">
    <location>
        <position position="104"/>
    </location>
</feature>
<organism evidence="6 7">
    <name type="scientific">Geodermatophilus telluris</name>
    <dbReference type="NCBI Taxonomy" id="1190417"/>
    <lineage>
        <taxon>Bacteria</taxon>
        <taxon>Bacillati</taxon>
        <taxon>Actinomycetota</taxon>
        <taxon>Actinomycetes</taxon>
        <taxon>Geodermatophilales</taxon>
        <taxon>Geodermatophilaceae</taxon>
        <taxon>Geodermatophilus</taxon>
    </lineage>
</organism>
<dbReference type="AlphaFoldDB" id="A0A1G6K016"/>
<evidence type="ECO:0000256" key="2">
    <source>
        <dbReference type="PIRSR" id="PIRSR601952-1"/>
    </source>
</evidence>
<dbReference type="OrthoDB" id="9794455at2"/>
<dbReference type="PRINTS" id="PR00113">
    <property type="entry name" value="ALKPHPHTASE"/>
</dbReference>
<dbReference type="InterPro" id="IPR001952">
    <property type="entry name" value="Alkaline_phosphatase"/>
</dbReference>
<feature type="binding site" evidence="3">
    <location>
        <position position="300"/>
    </location>
    <ligand>
        <name>Mg(2+)</name>
        <dbReference type="ChEBI" id="CHEBI:18420"/>
    </ligand>
</feature>
<feature type="binding site" evidence="3">
    <location>
        <position position="58"/>
    </location>
    <ligand>
        <name>Mg(2+)</name>
        <dbReference type="ChEBI" id="CHEBI:18420"/>
    </ligand>
</feature>
<feature type="binding site" evidence="3">
    <location>
        <position position="58"/>
    </location>
    <ligand>
        <name>Zn(2+)</name>
        <dbReference type="ChEBI" id="CHEBI:29105"/>
        <label>2</label>
    </ligand>
</feature>
<dbReference type="EMBL" id="FMZF01000001">
    <property type="protein sequence ID" value="SDC23985.1"/>
    <property type="molecule type" value="Genomic_DNA"/>
</dbReference>
<accession>A0A1G6K016</accession>
<feature type="binding site" evidence="3">
    <location>
        <position position="309"/>
    </location>
    <ligand>
        <name>Zn(2+)</name>
        <dbReference type="ChEBI" id="CHEBI:29105"/>
        <label>2</label>
    </ligand>
</feature>
<reference evidence="7" key="1">
    <citation type="submission" date="2016-10" db="EMBL/GenBank/DDBJ databases">
        <authorList>
            <person name="Varghese N."/>
            <person name="Submissions S."/>
        </authorList>
    </citation>
    <scope>NUCLEOTIDE SEQUENCE [LARGE SCALE GENOMIC DNA]</scope>
    <source>
        <strain evidence="7">DSM 45421</strain>
    </source>
</reference>
<feature type="region of interest" description="Disordered" evidence="5">
    <location>
        <begin position="359"/>
        <end position="388"/>
    </location>
</feature>
<keyword evidence="3" id="KW-0460">Magnesium</keyword>
<dbReference type="GO" id="GO:0046872">
    <property type="term" value="F:metal ion binding"/>
    <property type="evidence" value="ECO:0007669"/>
    <property type="project" value="UniProtKB-KW"/>
</dbReference>
<dbReference type="PANTHER" id="PTHR11596">
    <property type="entry name" value="ALKALINE PHOSPHATASE"/>
    <property type="match status" value="1"/>
</dbReference>
<dbReference type="CDD" id="cd16012">
    <property type="entry name" value="ALP"/>
    <property type="match status" value="1"/>
</dbReference>
<dbReference type="SUPFAM" id="SSF53649">
    <property type="entry name" value="Alkaline phosphatase-like"/>
    <property type="match status" value="1"/>
</dbReference>
<dbReference type="GO" id="GO:0004035">
    <property type="term" value="F:alkaline phosphatase activity"/>
    <property type="evidence" value="ECO:0007669"/>
    <property type="project" value="TreeGrafter"/>
</dbReference>
<evidence type="ECO:0000256" key="1">
    <source>
        <dbReference type="ARBA" id="ARBA00022553"/>
    </source>
</evidence>
<keyword evidence="3" id="KW-0862">Zinc</keyword>
<feature type="binding site" evidence="3">
    <location>
        <position position="408"/>
    </location>
    <ligand>
        <name>Zn(2+)</name>
        <dbReference type="ChEBI" id="CHEBI:29105"/>
        <label>2</label>
    </ligand>
</feature>
<protein>
    <submittedName>
        <fullName evidence="6">Alkaline phosphatase</fullName>
    </submittedName>
</protein>
<dbReference type="PANTHER" id="PTHR11596:SF5">
    <property type="entry name" value="ALKALINE PHOSPHATASE"/>
    <property type="match status" value="1"/>
</dbReference>
<dbReference type="Proteomes" id="UP000199416">
    <property type="component" value="Unassembled WGS sequence"/>
</dbReference>
<feature type="binding site" evidence="3">
    <location>
        <position position="155"/>
    </location>
    <ligand>
        <name>Mg(2+)</name>
        <dbReference type="ChEBI" id="CHEBI:18420"/>
    </ligand>
</feature>
<dbReference type="SMART" id="SM00098">
    <property type="entry name" value="alkPPc"/>
    <property type="match status" value="1"/>
</dbReference>
<feature type="binding site" evidence="3">
    <location>
        <position position="305"/>
    </location>
    <ligand>
        <name>Zn(2+)</name>
        <dbReference type="ChEBI" id="CHEBI:29105"/>
        <label>2</label>
    </ligand>
</feature>